<keyword evidence="3" id="KW-1185">Reference proteome</keyword>
<dbReference type="InterPro" id="IPR027839">
    <property type="entry name" value="DUF4432"/>
</dbReference>
<gene>
    <name evidence="2" type="ORF">Enr13x_17790</name>
</gene>
<dbReference type="CDD" id="cd09023">
    <property type="entry name" value="Aldose_epim_Ec_c4013"/>
    <property type="match status" value="1"/>
</dbReference>
<feature type="signal peptide" evidence="1">
    <location>
        <begin position="1"/>
        <end position="24"/>
    </location>
</feature>
<protein>
    <recommendedName>
        <fullName evidence="4">DUF4432 domain-containing protein</fullName>
    </recommendedName>
</protein>
<organism evidence="2 3">
    <name type="scientific">Stieleria neptunia</name>
    <dbReference type="NCBI Taxonomy" id="2527979"/>
    <lineage>
        <taxon>Bacteria</taxon>
        <taxon>Pseudomonadati</taxon>
        <taxon>Planctomycetota</taxon>
        <taxon>Planctomycetia</taxon>
        <taxon>Pirellulales</taxon>
        <taxon>Pirellulaceae</taxon>
        <taxon>Stieleria</taxon>
    </lineage>
</organism>
<dbReference type="Pfam" id="PF14486">
    <property type="entry name" value="DUF4432"/>
    <property type="match status" value="1"/>
</dbReference>
<dbReference type="OrthoDB" id="6183686at2"/>
<dbReference type="EMBL" id="CP037423">
    <property type="protein sequence ID" value="QDV41936.1"/>
    <property type="molecule type" value="Genomic_DNA"/>
</dbReference>
<evidence type="ECO:0008006" key="4">
    <source>
        <dbReference type="Google" id="ProtNLM"/>
    </source>
</evidence>
<name>A0A518HM59_9BACT</name>
<dbReference type="InterPro" id="IPR014718">
    <property type="entry name" value="GH-type_carb-bd"/>
</dbReference>
<keyword evidence="1" id="KW-0732">Signal</keyword>
<dbReference type="Gene3D" id="2.70.98.10">
    <property type="match status" value="1"/>
</dbReference>
<accession>A0A518HM59</accession>
<proteinExistence type="predicted"/>
<dbReference type="GO" id="GO:0030246">
    <property type="term" value="F:carbohydrate binding"/>
    <property type="evidence" value="ECO:0007669"/>
    <property type="project" value="InterPro"/>
</dbReference>
<dbReference type="RefSeq" id="WP_145385598.1">
    <property type="nucleotide sequence ID" value="NZ_CP037423.1"/>
</dbReference>
<dbReference type="AlphaFoldDB" id="A0A518HM59"/>
<dbReference type="KEGG" id="snep:Enr13x_17790"/>
<feature type="chain" id="PRO_5022205128" description="DUF4432 domain-containing protein" evidence="1">
    <location>
        <begin position="25"/>
        <end position="407"/>
    </location>
</feature>
<evidence type="ECO:0000313" key="3">
    <source>
        <dbReference type="Proteomes" id="UP000319004"/>
    </source>
</evidence>
<evidence type="ECO:0000256" key="1">
    <source>
        <dbReference type="SAM" id="SignalP"/>
    </source>
</evidence>
<dbReference type="Proteomes" id="UP000319004">
    <property type="component" value="Chromosome"/>
</dbReference>
<evidence type="ECO:0000313" key="2">
    <source>
        <dbReference type="EMBL" id="QDV41936.1"/>
    </source>
</evidence>
<sequence length="407" mass="44754" precursor="true">MPSCRRFLILFALLFALPTLSVHADQRYVLTSAEQNVQRDSWKLSGGGWSVEKKTLHGGKQEGVDLITIDNGVLQIDVIPTRGMSIYEIRSGDMRLGWDSPVQEIVHPALVDLESRGGLGWLEGFNEWMVRCGLEFAGHPGTDEFEDGAGGTTTRDLTLHGKIGNIPASEVEVVIDSAAPHRIRVRGIVYEKFFYGPKLKLVTEVSVVPGQETFRIDDTVENLGAVEQEFQIIYHANFGAPLLESGAKVHAAVKSLAPMDDHAAESIDGYATYLPPTAGFVEQVYLVEPLADENNRTGAVLHNAAGDRAASMHWSTEQLPYLTIWKNTAAREDGYVTGIEPATGYPYNRKVERAAGRVPKLSPGQRRQFTLDIGLHRGEESVKTVVDQIKSLQGDDQPKVSREPPQS</sequence>
<reference evidence="2 3" key="1">
    <citation type="submission" date="2019-03" db="EMBL/GenBank/DDBJ databases">
        <title>Deep-cultivation of Planctomycetes and their phenomic and genomic characterization uncovers novel biology.</title>
        <authorList>
            <person name="Wiegand S."/>
            <person name="Jogler M."/>
            <person name="Boedeker C."/>
            <person name="Pinto D."/>
            <person name="Vollmers J."/>
            <person name="Rivas-Marin E."/>
            <person name="Kohn T."/>
            <person name="Peeters S.H."/>
            <person name="Heuer A."/>
            <person name="Rast P."/>
            <person name="Oberbeckmann S."/>
            <person name="Bunk B."/>
            <person name="Jeske O."/>
            <person name="Meyerdierks A."/>
            <person name="Storesund J.E."/>
            <person name="Kallscheuer N."/>
            <person name="Luecker S."/>
            <person name="Lage O.M."/>
            <person name="Pohl T."/>
            <person name="Merkel B.J."/>
            <person name="Hornburger P."/>
            <person name="Mueller R.-W."/>
            <person name="Bruemmer F."/>
            <person name="Labrenz M."/>
            <person name="Spormann A.M."/>
            <person name="Op den Camp H."/>
            <person name="Overmann J."/>
            <person name="Amann R."/>
            <person name="Jetten M.S.M."/>
            <person name="Mascher T."/>
            <person name="Medema M.H."/>
            <person name="Devos D.P."/>
            <person name="Kaster A.-K."/>
            <person name="Ovreas L."/>
            <person name="Rohde M."/>
            <person name="Galperin M.Y."/>
            <person name="Jogler C."/>
        </authorList>
    </citation>
    <scope>NUCLEOTIDE SEQUENCE [LARGE SCALE GENOMIC DNA]</scope>
    <source>
        <strain evidence="2 3">Enr13</strain>
    </source>
</reference>